<keyword evidence="6" id="KW-0472">Membrane</keyword>
<protein>
    <recommendedName>
        <fullName evidence="5">alpha-1,2-Mannosidase</fullName>
        <ecNumber evidence="5">3.2.1.-</ecNumber>
    </recommendedName>
</protein>
<evidence type="ECO:0000256" key="2">
    <source>
        <dbReference type="ARBA" id="ARBA00007658"/>
    </source>
</evidence>
<dbReference type="PANTHER" id="PTHR45679:SF6">
    <property type="entry name" value="ER DEGRADATION-ENHANCING ALPHA-MANNOSIDASE-LIKE PROTEIN 2"/>
    <property type="match status" value="1"/>
</dbReference>
<keyword evidence="6" id="KW-0812">Transmembrane</keyword>
<dbReference type="Proteomes" id="UP001374535">
    <property type="component" value="Chromosome 2"/>
</dbReference>
<dbReference type="SUPFAM" id="SSF48225">
    <property type="entry name" value="Seven-hairpin glycosidases"/>
    <property type="match status" value="1"/>
</dbReference>
<dbReference type="EMBL" id="CP144699">
    <property type="protein sequence ID" value="WVZ18694.1"/>
    <property type="molecule type" value="Genomic_DNA"/>
</dbReference>
<dbReference type="InterPro" id="IPR036026">
    <property type="entry name" value="Seven-hairpin_glycosidases"/>
</dbReference>
<dbReference type="GO" id="GO:0004571">
    <property type="term" value="F:mannosyl-oligosaccharide 1,2-alpha-mannosidase activity"/>
    <property type="evidence" value="ECO:0007669"/>
    <property type="project" value="InterPro"/>
</dbReference>
<gene>
    <name evidence="7" type="ORF">V8G54_006016</name>
</gene>
<feature type="transmembrane region" description="Helical" evidence="6">
    <location>
        <begin position="104"/>
        <end position="127"/>
    </location>
</feature>
<dbReference type="EC" id="3.2.1.-" evidence="5"/>
<keyword evidence="5" id="KW-0378">Hydrolase</keyword>
<feature type="non-terminal residue" evidence="7">
    <location>
        <position position="1"/>
    </location>
</feature>
<evidence type="ECO:0000256" key="1">
    <source>
        <dbReference type="ARBA" id="ARBA00004240"/>
    </source>
</evidence>
<keyword evidence="3" id="KW-0256">Endoplasmic reticulum</keyword>
<name>A0AAQ3S7N1_VIGMU</name>
<keyword evidence="6" id="KW-1133">Transmembrane helix</keyword>
<dbReference type="GO" id="GO:0016020">
    <property type="term" value="C:membrane"/>
    <property type="evidence" value="ECO:0007669"/>
    <property type="project" value="InterPro"/>
</dbReference>
<accession>A0AAQ3S7N1</accession>
<evidence type="ECO:0000256" key="5">
    <source>
        <dbReference type="RuleBase" id="RU361193"/>
    </source>
</evidence>
<evidence type="ECO:0000256" key="4">
    <source>
        <dbReference type="ARBA" id="ARBA00023180"/>
    </source>
</evidence>
<dbReference type="AlphaFoldDB" id="A0AAQ3S7N1"/>
<keyword evidence="4" id="KW-0325">Glycoprotein</keyword>
<dbReference type="InterPro" id="IPR012341">
    <property type="entry name" value="6hp_glycosidase-like_sf"/>
</dbReference>
<dbReference type="Gene3D" id="1.50.10.10">
    <property type="match status" value="1"/>
</dbReference>
<dbReference type="InterPro" id="IPR044674">
    <property type="entry name" value="EDEM1/2/3"/>
</dbReference>
<comment type="similarity">
    <text evidence="2 5">Belongs to the glycosyl hydrolase 47 family.</text>
</comment>
<evidence type="ECO:0000313" key="7">
    <source>
        <dbReference type="EMBL" id="WVZ18694.1"/>
    </source>
</evidence>
<evidence type="ECO:0000256" key="3">
    <source>
        <dbReference type="ARBA" id="ARBA00022824"/>
    </source>
</evidence>
<sequence length="247" mass="28045">MSVDWRESYLCALSNLVEPNSILQFTPLSSPNSTLFFCRTVTGPLSFEPYLQRCSLEPSLNLSSLELSSLFEGFSPSCLQHQRISLTKQSQSPNSFVRPPWFCVSLRCAVAFSLFFIPILILMHLSYHIDSLDTLALLGDSQRFATSVEWLGKNLCFDINKTVSVFETTIRVLGGLLSAHLIASDYATVDVVLSWMSLIGTYYRRIRRDSFCFLRVKGMRVPSYDNQLLNLAEDLAWRWLPAFDTPT</sequence>
<dbReference type="GO" id="GO:1904380">
    <property type="term" value="P:endoplasmic reticulum mannose trimming"/>
    <property type="evidence" value="ECO:0007669"/>
    <property type="project" value="InterPro"/>
</dbReference>
<evidence type="ECO:0000313" key="8">
    <source>
        <dbReference type="Proteomes" id="UP001374535"/>
    </source>
</evidence>
<feature type="transmembrane region" description="Helical" evidence="6">
    <location>
        <begin position="186"/>
        <end position="203"/>
    </location>
</feature>
<keyword evidence="5" id="KW-0326">Glycosidase</keyword>
<proteinExistence type="inferred from homology"/>
<keyword evidence="8" id="KW-1185">Reference proteome</keyword>
<organism evidence="7 8">
    <name type="scientific">Vigna mungo</name>
    <name type="common">Black gram</name>
    <name type="synonym">Phaseolus mungo</name>
    <dbReference type="NCBI Taxonomy" id="3915"/>
    <lineage>
        <taxon>Eukaryota</taxon>
        <taxon>Viridiplantae</taxon>
        <taxon>Streptophyta</taxon>
        <taxon>Embryophyta</taxon>
        <taxon>Tracheophyta</taxon>
        <taxon>Spermatophyta</taxon>
        <taxon>Magnoliopsida</taxon>
        <taxon>eudicotyledons</taxon>
        <taxon>Gunneridae</taxon>
        <taxon>Pentapetalae</taxon>
        <taxon>rosids</taxon>
        <taxon>fabids</taxon>
        <taxon>Fabales</taxon>
        <taxon>Fabaceae</taxon>
        <taxon>Papilionoideae</taxon>
        <taxon>50 kb inversion clade</taxon>
        <taxon>NPAAA clade</taxon>
        <taxon>indigoferoid/millettioid clade</taxon>
        <taxon>Phaseoleae</taxon>
        <taxon>Vigna</taxon>
    </lineage>
</organism>
<dbReference type="PRINTS" id="PR00747">
    <property type="entry name" value="GLYHDRLASE47"/>
</dbReference>
<dbReference type="InterPro" id="IPR001382">
    <property type="entry name" value="Glyco_hydro_47"/>
</dbReference>
<reference evidence="7 8" key="1">
    <citation type="journal article" date="2023" name="Life. Sci Alliance">
        <title>Evolutionary insights into 3D genome organization and epigenetic landscape of Vigna mungo.</title>
        <authorList>
            <person name="Junaid A."/>
            <person name="Singh B."/>
            <person name="Bhatia S."/>
        </authorList>
    </citation>
    <scope>NUCLEOTIDE SEQUENCE [LARGE SCALE GENOMIC DNA]</scope>
    <source>
        <strain evidence="7">Urdbean</strain>
    </source>
</reference>
<comment type="subcellular location">
    <subcellularLocation>
        <location evidence="1">Endoplasmic reticulum</location>
    </subcellularLocation>
</comment>
<dbReference type="GO" id="GO:0005509">
    <property type="term" value="F:calcium ion binding"/>
    <property type="evidence" value="ECO:0007669"/>
    <property type="project" value="InterPro"/>
</dbReference>
<dbReference type="PANTHER" id="PTHR45679">
    <property type="entry name" value="ER DEGRADATION-ENHANCING ALPHA-MANNOSIDASE-LIKE PROTEIN 2"/>
    <property type="match status" value="1"/>
</dbReference>
<dbReference type="GO" id="GO:0005975">
    <property type="term" value="P:carbohydrate metabolic process"/>
    <property type="evidence" value="ECO:0007669"/>
    <property type="project" value="InterPro"/>
</dbReference>
<evidence type="ECO:0000256" key="6">
    <source>
        <dbReference type="SAM" id="Phobius"/>
    </source>
</evidence>
<dbReference type="GO" id="GO:0044322">
    <property type="term" value="C:endoplasmic reticulum quality control compartment"/>
    <property type="evidence" value="ECO:0007669"/>
    <property type="project" value="GOC"/>
</dbReference>
<dbReference type="Pfam" id="PF01532">
    <property type="entry name" value="Glyco_hydro_47"/>
    <property type="match status" value="1"/>
</dbReference>